<dbReference type="PANTHER" id="PTHR11113:SF2">
    <property type="entry name" value="ADENINE DEAMINASE"/>
    <property type="match status" value="1"/>
</dbReference>
<dbReference type="Proteomes" id="UP000017747">
    <property type="component" value="Unassembled WGS sequence"/>
</dbReference>
<evidence type="ECO:0000256" key="2">
    <source>
        <dbReference type="ARBA" id="ARBA00012782"/>
    </source>
</evidence>
<evidence type="ECO:0000256" key="6">
    <source>
        <dbReference type="HAMAP-Rule" id="MF_01518"/>
    </source>
</evidence>
<dbReference type="EMBL" id="AXUN02000046">
    <property type="protein sequence ID" value="ETA81976.1"/>
    <property type="molecule type" value="Genomic_DNA"/>
</dbReference>
<name>V7I9K8_9CLOT</name>
<feature type="domain" description="Adenine deaminase C-terminal" evidence="8">
    <location>
        <begin position="392"/>
        <end position="557"/>
    </location>
</feature>
<dbReference type="PATRIC" id="fig|994573.3.peg.598"/>
<gene>
    <name evidence="6" type="primary">ade</name>
    <name evidence="9" type="ORF">T472_0203185</name>
</gene>
<evidence type="ECO:0000256" key="4">
    <source>
        <dbReference type="ARBA" id="ARBA00023211"/>
    </source>
</evidence>
<keyword evidence="3 6" id="KW-0378">Hydrolase</keyword>
<dbReference type="Gene3D" id="2.30.40.10">
    <property type="entry name" value="Urease, subunit C, domain 1"/>
    <property type="match status" value="1"/>
</dbReference>
<accession>V7I9K8</accession>
<dbReference type="Pfam" id="PF13382">
    <property type="entry name" value="Adenine_deam_C"/>
    <property type="match status" value="1"/>
</dbReference>
<comment type="similarity">
    <text evidence="1 6">Belongs to the metallo-dependent hydrolases superfamily. Adenine deaminase family.</text>
</comment>
<dbReference type="AlphaFoldDB" id="V7I9K8"/>
<dbReference type="SUPFAM" id="SSF51338">
    <property type="entry name" value="Composite domain of metallo-dependent hydrolases"/>
    <property type="match status" value="1"/>
</dbReference>
<dbReference type="Gene3D" id="3.20.20.140">
    <property type="entry name" value="Metal-dependent hydrolases"/>
    <property type="match status" value="1"/>
</dbReference>
<dbReference type="InterPro" id="IPR026912">
    <property type="entry name" value="Adenine_deam_C"/>
</dbReference>
<keyword evidence="10" id="KW-1185">Reference proteome</keyword>
<dbReference type="InterPro" id="IPR032466">
    <property type="entry name" value="Metal_Hydrolase"/>
</dbReference>
<dbReference type="HAMAP" id="MF_01518">
    <property type="entry name" value="Adenine_deamin"/>
    <property type="match status" value="1"/>
</dbReference>
<dbReference type="eggNOG" id="COG1001">
    <property type="taxonomic scope" value="Bacteria"/>
</dbReference>
<sequence>MESTVDLLIENAKVYNAFTHSFTEKSVYIKDGRFLHISEGPEEGLSAIVRIDAKGMHMIPGLIDIHMHIESSMTVPGIFSDAVLPHGVTTVVADPHEIANVFGIEGIRAFMEEETLLDIFYGIPSSVPSTSKILETTGGEIGIHEIRVLLEDPRVLCLGEVMNFKDIVTDEESLSNRIIRLCNEIKPTLAIEGHCPRVTGLDLSRFLYHGIDADHTQQSPESISEKISNGMFLEIQEKSITEENIRVLVENSFYEHFALITDDVMADKLLTGHLDRIVRKAIAFGLPAEKAVYASTYTPARRMGLRDRGSIAPGKLADFIFLEDLEGFRIHKVFKKGKEVGKVSAGSHTHSFPERFLDSIMCRRAAAADFTINASGTGTALVNCIAIQKAGTFTSRIQKKVTISNGILDWESSGSALIAVMERYGKTGDTAYGLVENAISGRGAIATTWAHDHHNVMVMGTSRKYMAIAQNRLLDIKGGYVVVENGRVTAEARLEVGGIVSLSPIEELGKSLQEVREAMRRLGYDNTNEIMSFSTLSLPVSPEIKITDKGIMETRTQKMIPLIDEYLE</sequence>
<dbReference type="OrthoDB" id="9775607at2"/>
<evidence type="ECO:0000313" key="10">
    <source>
        <dbReference type="Proteomes" id="UP000017747"/>
    </source>
</evidence>
<evidence type="ECO:0000259" key="8">
    <source>
        <dbReference type="Pfam" id="PF13382"/>
    </source>
</evidence>
<evidence type="ECO:0000256" key="1">
    <source>
        <dbReference type="ARBA" id="ARBA00006773"/>
    </source>
</evidence>
<dbReference type="RefSeq" id="WP_023383255.1">
    <property type="nucleotide sequence ID" value="NZ_AXUN02000046.1"/>
</dbReference>
<feature type="domain" description="Amidohydrolase-related" evidence="7">
    <location>
        <begin position="244"/>
        <end position="340"/>
    </location>
</feature>
<reference evidence="9 10" key="1">
    <citation type="journal article" date="2014" name="Genome Announc.">
        <title>Genome Sequence of Youngiibacter fragilis, the Type Strain of the Genus Youngiibacter.</title>
        <authorList>
            <person name="Wawrik C.B."/>
            <person name="Callaghan A.V."/>
            <person name="Stamps B.W."/>
            <person name="Wawrik B."/>
        </authorList>
    </citation>
    <scope>NUCLEOTIDE SEQUENCE [LARGE SCALE GENOMIC DNA]</scope>
    <source>
        <strain evidence="9 10">232.1</strain>
    </source>
</reference>
<evidence type="ECO:0000259" key="7">
    <source>
        <dbReference type="Pfam" id="PF01979"/>
    </source>
</evidence>
<dbReference type="PANTHER" id="PTHR11113">
    <property type="entry name" value="N-ACETYLGLUCOSAMINE-6-PHOSPHATE DEACETYLASE"/>
    <property type="match status" value="1"/>
</dbReference>
<dbReference type="STRING" id="994573.T472_0203185"/>
<dbReference type="GO" id="GO:0000034">
    <property type="term" value="F:adenine deaminase activity"/>
    <property type="evidence" value="ECO:0007669"/>
    <property type="project" value="UniProtKB-UniRule"/>
</dbReference>
<dbReference type="InterPro" id="IPR006680">
    <property type="entry name" value="Amidohydro-rel"/>
</dbReference>
<proteinExistence type="inferred from homology"/>
<dbReference type="InterPro" id="IPR011059">
    <property type="entry name" value="Metal-dep_hydrolase_composite"/>
</dbReference>
<dbReference type="InterPro" id="IPR006679">
    <property type="entry name" value="Adenine_deam"/>
</dbReference>
<protein>
    <recommendedName>
        <fullName evidence="2 6">Adenine deaminase</fullName>
        <shortName evidence="6">Adenase</shortName>
        <shortName evidence="6">Adenine aminase</shortName>
        <ecNumber evidence="2 6">3.5.4.2</ecNumber>
    </recommendedName>
</protein>
<dbReference type="EC" id="3.5.4.2" evidence="2 6"/>
<dbReference type="CDD" id="cd01295">
    <property type="entry name" value="AdeC"/>
    <property type="match status" value="1"/>
</dbReference>
<dbReference type="Pfam" id="PF01979">
    <property type="entry name" value="Amidohydro_1"/>
    <property type="match status" value="2"/>
</dbReference>
<feature type="domain" description="Amidohydrolase-related" evidence="7">
    <location>
        <begin position="58"/>
        <end position="136"/>
    </location>
</feature>
<evidence type="ECO:0000313" key="9">
    <source>
        <dbReference type="EMBL" id="ETA81976.1"/>
    </source>
</evidence>
<evidence type="ECO:0000256" key="5">
    <source>
        <dbReference type="ARBA" id="ARBA00047720"/>
    </source>
</evidence>
<comment type="cofactor">
    <cofactor evidence="6">
        <name>Mn(2+)</name>
        <dbReference type="ChEBI" id="CHEBI:29035"/>
    </cofactor>
</comment>
<dbReference type="GO" id="GO:0006146">
    <property type="term" value="P:adenine catabolic process"/>
    <property type="evidence" value="ECO:0007669"/>
    <property type="project" value="InterPro"/>
</dbReference>
<keyword evidence="4 6" id="KW-0464">Manganese</keyword>
<dbReference type="SUPFAM" id="SSF51556">
    <property type="entry name" value="Metallo-dependent hydrolases"/>
    <property type="match status" value="1"/>
</dbReference>
<comment type="caution">
    <text evidence="9">The sequence shown here is derived from an EMBL/GenBank/DDBJ whole genome shotgun (WGS) entry which is preliminary data.</text>
</comment>
<organism evidence="9 10">
    <name type="scientific">Youngiibacter fragilis 232.1</name>
    <dbReference type="NCBI Taxonomy" id="994573"/>
    <lineage>
        <taxon>Bacteria</taxon>
        <taxon>Bacillati</taxon>
        <taxon>Bacillota</taxon>
        <taxon>Clostridia</taxon>
        <taxon>Eubacteriales</taxon>
        <taxon>Clostridiaceae</taxon>
        <taxon>Youngiibacter</taxon>
    </lineage>
</organism>
<comment type="catalytic activity">
    <reaction evidence="5 6">
        <text>adenine + H2O + H(+) = hypoxanthine + NH4(+)</text>
        <dbReference type="Rhea" id="RHEA:23688"/>
        <dbReference type="ChEBI" id="CHEBI:15377"/>
        <dbReference type="ChEBI" id="CHEBI:15378"/>
        <dbReference type="ChEBI" id="CHEBI:16708"/>
        <dbReference type="ChEBI" id="CHEBI:17368"/>
        <dbReference type="ChEBI" id="CHEBI:28938"/>
        <dbReference type="EC" id="3.5.4.2"/>
    </reaction>
</comment>
<evidence type="ECO:0000256" key="3">
    <source>
        <dbReference type="ARBA" id="ARBA00022801"/>
    </source>
</evidence>